<feature type="transmembrane region" description="Helical" evidence="18">
    <location>
        <begin position="81"/>
        <end position="100"/>
    </location>
</feature>
<accession>A0AA49X8M7</accession>
<evidence type="ECO:0000256" key="18">
    <source>
        <dbReference type="SAM" id="Phobius"/>
    </source>
</evidence>
<feature type="transmembrane region" description="Helical" evidence="18">
    <location>
        <begin position="107"/>
        <end position="125"/>
    </location>
</feature>
<comment type="similarity">
    <text evidence="2">Belongs to the complex I subunit 2 family.</text>
</comment>
<geneLocation type="mitochondrion" evidence="21"/>
<feature type="transmembrane region" description="Helical" evidence="18">
    <location>
        <begin position="50"/>
        <end position="69"/>
    </location>
</feature>
<reference evidence="21" key="1">
    <citation type="submission" date="2023-07" db="EMBL/GenBank/DDBJ databases">
        <title>A New Species of Genus Vorticeros (Platyhelminthes, Prolecithophora, Plagiostomidae) from China with Analysis of Its Partial Sequence of Mitochondrial Genome and Reproductive behaviour.</title>
        <authorList>
            <person name="Wang Y.-J."/>
            <person name="Huang J.-J."/>
            <person name="Wang A.-T."/>
            <person name="Zhang Y."/>
        </authorList>
    </citation>
    <scope>NUCLEOTIDE SEQUENCE</scope>
</reference>
<evidence type="ECO:0000256" key="14">
    <source>
        <dbReference type="ARBA" id="ARBA00023128"/>
    </source>
</evidence>
<keyword evidence="12" id="KW-0520">NAD</keyword>
<feature type="signal peptide" evidence="19">
    <location>
        <begin position="1"/>
        <end position="16"/>
    </location>
</feature>
<evidence type="ECO:0000259" key="20">
    <source>
        <dbReference type="Pfam" id="PF00361"/>
    </source>
</evidence>
<dbReference type="InterPro" id="IPR001750">
    <property type="entry name" value="ND/Mrp_TM"/>
</dbReference>
<keyword evidence="9" id="KW-1278">Translocase</keyword>
<keyword evidence="6" id="KW-0679">Respiratory chain</keyword>
<evidence type="ECO:0000256" key="15">
    <source>
        <dbReference type="ARBA" id="ARBA00023136"/>
    </source>
</evidence>
<evidence type="ECO:0000256" key="10">
    <source>
        <dbReference type="ARBA" id="ARBA00022982"/>
    </source>
</evidence>
<comment type="catalytic activity">
    <reaction evidence="17">
        <text>a ubiquinone + NADH + 5 H(+)(in) = a ubiquinol + NAD(+) + 4 H(+)(out)</text>
        <dbReference type="Rhea" id="RHEA:29091"/>
        <dbReference type="Rhea" id="RHEA-COMP:9565"/>
        <dbReference type="Rhea" id="RHEA-COMP:9566"/>
        <dbReference type="ChEBI" id="CHEBI:15378"/>
        <dbReference type="ChEBI" id="CHEBI:16389"/>
        <dbReference type="ChEBI" id="CHEBI:17976"/>
        <dbReference type="ChEBI" id="CHEBI:57540"/>
        <dbReference type="ChEBI" id="CHEBI:57945"/>
        <dbReference type="EC" id="7.1.1.2"/>
    </reaction>
</comment>
<evidence type="ECO:0000256" key="9">
    <source>
        <dbReference type="ARBA" id="ARBA00022967"/>
    </source>
</evidence>
<dbReference type="EC" id="7.1.1.2" evidence="3"/>
<evidence type="ECO:0000256" key="1">
    <source>
        <dbReference type="ARBA" id="ARBA00004448"/>
    </source>
</evidence>
<evidence type="ECO:0000256" key="7">
    <source>
        <dbReference type="ARBA" id="ARBA00022692"/>
    </source>
</evidence>
<keyword evidence="14 21" id="KW-0496">Mitochondrion</keyword>
<protein>
    <recommendedName>
        <fullName evidence="4">NADH-ubiquinone oxidoreductase chain 2</fullName>
        <ecNumber evidence="3">7.1.1.2</ecNumber>
    </recommendedName>
    <alternativeName>
        <fullName evidence="16">NADH dehydrogenase subunit 2</fullName>
    </alternativeName>
</protein>
<dbReference type="EMBL" id="OR260862">
    <property type="protein sequence ID" value="WLN31320.1"/>
    <property type="molecule type" value="Genomic_DNA"/>
</dbReference>
<keyword evidence="13" id="KW-0830">Ubiquinone</keyword>
<evidence type="ECO:0000256" key="16">
    <source>
        <dbReference type="ARBA" id="ARBA00031028"/>
    </source>
</evidence>
<sequence length="289" mass="33721">MFFVLFLVFLSSQTNQNNPDNMMGVLWYFITQVISTFLVLVCFLTDSFIIFLYIGLMIKVGLFPLYYWVVYVYRSISWFDIFIVGYISKVGVFFIFYNLVESGQNNIFLIMVLLGVCLFSSYGIYSNVNDFKSMIGWSSINNMSLIFILNLLDPGSGWLMFILYGLVFFLFCFYCSQNNTQCLSSCWVDSIKGTVNLYLFIFLFMFMLGLPPFIIFWVKVIIIFNLLVEIEELSVFILAVVLGFQVFIYMKIVGLMSNSMIYHGKIYGWENTWLSNYLILVLLVFPLVF</sequence>
<dbReference type="PANTHER" id="PTHR46552:SF1">
    <property type="entry name" value="NADH-UBIQUINONE OXIDOREDUCTASE CHAIN 2"/>
    <property type="match status" value="1"/>
</dbReference>
<evidence type="ECO:0000256" key="3">
    <source>
        <dbReference type="ARBA" id="ARBA00012944"/>
    </source>
</evidence>
<evidence type="ECO:0000256" key="19">
    <source>
        <dbReference type="SAM" id="SignalP"/>
    </source>
</evidence>
<evidence type="ECO:0000256" key="4">
    <source>
        <dbReference type="ARBA" id="ARBA00021008"/>
    </source>
</evidence>
<feature type="transmembrane region" description="Helical" evidence="18">
    <location>
        <begin position="24"/>
        <end position="43"/>
    </location>
</feature>
<organism evidence="21">
    <name type="scientific">Vorticeros sp. n. MW-2019</name>
    <dbReference type="NCBI Taxonomy" id="2544881"/>
    <lineage>
        <taxon>Eukaryota</taxon>
        <taxon>Metazoa</taxon>
        <taxon>Spiralia</taxon>
        <taxon>Lophotrochozoa</taxon>
        <taxon>Platyhelminthes</taxon>
        <taxon>Rhabditophora</taxon>
        <taxon>Prolecithophora</taxon>
        <taxon>Separata</taxon>
        <taxon>Plagiostomidae</taxon>
        <taxon>Vorticeros</taxon>
    </lineage>
</organism>
<proteinExistence type="inferred from homology"/>
<dbReference type="PANTHER" id="PTHR46552">
    <property type="entry name" value="NADH-UBIQUINONE OXIDOREDUCTASE CHAIN 2"/>
    <property type="match status" value="1"/>
</dbReference>
<comment type="subcellular location">
    <subcellularLocation>
        <location evidence="1">Mitochondrion inner membrane</location>
        <topology evidence="1">Multi-pass membrane protein</topology>
    </subcellularLocation>
</comment>
<keyword evidence="7 18" id="KW-0812">Transmembrane</keyword>
<evidence type="ECO:0000256" key="11">
    <source>
        <dbReference type="ARBA" id="ARBA00022989"/>
    </source>
</evidence>
<keyword evidence="15 18" id="KW-0472">Membrane</keyword>
<dbReference type="AlphaFoldDB" id="A0AA49X8M7"/>
<feature type="transmembrane region" description="Helical" evidence="18">
    <location>
        <begin position="271"/>
        <end position="288"/>
    </location>
</feature>
<keyword evidence="8" id="KW-0999">Mitochondrion inner membrane</keyword>
<feature type="transmembrane region" description="Helical" evidence="18">
    <location>
        <begin position="197"/>
        <end position="227"/>
    </location>
</feature>
<evidence type="ECO:0000256" key="5">
    <source>
        <dbReference type="ARBA" id="ARBA00022448"/>
    </source>
</evidence>
<evidence type="ECO:0000256" key="13">
    <source>
        <dbReference type="ARBA" id="ARBA00023075"/>
    </source>
</evidence>
<dbReference type="InterPro" id="IPR050175">
    <property type="entry name" value="Complex_I_Subunit_2"/>
</dbReference>
<keyword evidence="19" id="KW-0732">Signal</keyword>
<keyword evidence="11 18" id="KW-1133">Transmembrane helix</keyword>
<dbReference type="GO" id="GO:0008137">
    <property type="term" value="F:NADH dehydrogenase (ubiquinone) activity"/>
    <property type="evidence" value="ECO:0007669"/>
    <property type="project" value="UniProtKB-EC"/>
</dbReference>
<dbReference type="GO" id="GO:0005743">
    <property type="term" value="C:mitochondrial inner membrane"/>
    <property type="evidence" value="ECO:0007669"/>
    <property type="project" value="UniProtKB-SubCell"/>
</dbReference>
<evidence type="ECO:0000256" key="2">
    <source>
        <dbReference type="ARBA" id="ARBA00007012"/>
    </source>
</evidence>
<name>A0AA49X8M7_9PLAT</name>
<evidence type="ECO:0000256" key="17">
    <source>
        <dbReference type="ARBA" id="ARBA00049551"/>
    </source>
</evidence>
<feature type="domain" description="NADH:quinone oxidoreductase/Mrp antiporter transmembrane" evidence="20">
    <location>
        <begin position="48"/>
        <end position="232"/>
    </location>
</feature>
<evidence type="ECO:0000256" key="12">
    <source>
        <dbReference type="ARBA" id="ARBA00023027"/>
    </source>
</evidence>
<evidence type="ECO:0000256" key="6">
    <source>
        <dbReference type="ARBA" id="ARBA00022660"/>
    </source>
</evidence>
<feature type="transmembrane region" description="Helical" evidence="18">
    <location>
        <begin position="233"/>
        <end position="250"/>
    </location>
</feature>
<feature type="chain" id="PRO_5041278857" description="NADH-ubiquinone oxidoreductase chain 2" evidence="19">
    <location>
        <begin position="17"/>
        <end position="289"/>
    </location>
</feature>
<keyword evidence="5" id="KW-0813">Transport</keyword>
<evidence type="ECO:0000256" key="8">
    <source>
        <dbReference type="ARBA" id="ARBA00022792"/>
    </source>
</evidence>
<keyword evidence="10" id="KW-0249">Electron transport</keyword>
<gene>
    <name evidence="21" type="primary">nad2</name>
</gene>
<feature type="transmembrane region" description="Helical" evidence="18">
    <location>
        <begin position="157"/>
        <end position="176"/>
    </location>
</feature>
<dbReference type="Pfam" id="PF00361">
    <property type="entry name" value="Proton_antipo_M"/>
    <property type="match status" value="1"/>
</dbReference>
<dbReference type="GO" id="GO:0006120">
    <property type="term" value="P:mitochondrial electron transport, NADH to ubiquinone"/>
    <property type="evidence" value="ECO:0007669"/>
    <property type="project" value="TreeGrafter"/>
</dbReference>
<evidence type="ECO:0000313" key="21">
    <source>
        <dbReference type="EMBL" id="WLN31320.1"/>
    </source>
</evidence>